<comment type="caution">
    <text evidence="11">The sequence shown here is derived from an EMBL/GenBank/DDBJ whole genome shotgun (WGS) entry which is preliminary data.</text>
</comment>
<dbReference type="Gene3D" id="1.10.150.20">
    <property type="entry name" value="5' to 3' exonuclease, C-terminal subdomain"/>
    <property type="match status" value="1"/>
</dbReference>
<evidence type="ECO:0000256" key="6">
    <source>
        <dbReference type="ARBA" id="ARBA00022946"/>
    </source>
</evidence>
<keyword evidence="4 9" id="KW-0808">Transferase</keyword>
<keyword evidence="5 9" id="KW-0548">Nucleotidyltransferase</keyword>
<dbReference type="OrthoDB" id="276422at2759"/>
<dbReference type="GO" id="GO:0006390">
    <property type="term" value="P:mitochondrial transcription"/>
    <property type="evidence" value="ECO:0007669"/>
    <property type="project" value="TreeGrafter"/>
</dbReference>
<keyword evidence="12" id="KW-1185">Reference proteome</keyword>
<comment type="similarity">
    <text evidence="1 9">Belongs to the phage and mitochondrial RNA polymerase family.</text>
</comment>
<evidence type="ECO:0000256" key="7">
    <source>
        <dbReference type="ARBA" id="ARBA00023163"/>
    </source>
</evidence>
<evidence type="ECO:0000256" key="9">
    <source>
        <dbReference type="RuleBase" id="RU003805"/>
    </source>
</evidence>
<dbReference type="Pfam" id="PF14700">
    <property type="entry name" value="RPOL_N"/>
    <property type="match status" value="1"/>
</dbReference>
<dbReference type="InterPro" id="IPR046950">
    <property type="entry name" value="DNA-dir_Rpol_C_phage-type"/>
</dbReference>
<evidence type="ECO:0000256" key="1">
    <source>
        <dbReference type="ARBA" id="ARBA00009493"/>
    </source>
</evidence>
<dbReference type="InterPro" id="IPR037159">
    <property type="entry name" value="RNA_POL_N_sf"/>
</dbReference>
<name>A0A8S1F4F5_9PELO</name>
<dbReference type="FunFam" id="1.10.287.280:FF:000001">
    <property type="entry name" value="DNA-directed RNA polymerase"/>
    <property type="match status" value="1"/>
</dbReference>
<evidence type="ECO:0000256" key="2">
    <source>
        <dbReference type="ARBA" id="ARBA00012418"/>
    </source>
</evidence>
<dbReference type="PROSITE" id="PS00489">
    <property type="entry name" value="RNA_POL_PHAGE_2"/>
    <property type="match status" value="1"/>
</dbReference>
<dbReference type="Proteomes" id="UP000494206">
    <property type="component" value="Unassembled WGS sequence"/>
</dbReference>
<reference evidence="11 12" key="1">
    <citation type="submission" date="2020-04" db="EMBL/GenBank/DDBJ databases">
        <authorList>
            <person name="Laetsch R D."/>
            <person name="Stevens L."/>
            <person name="Kumar S."/>
            <person name="Blaxter L. M."/>
        </authorList>
    </citation>
    <scope>NUCLEOTIDE SEQUENCE [LARGE SCALE GENOMIC DNA]</scope>
</reference>
<proteinExistence type="inferred from homology"/>
<dbReference type="InterPro" id="IPR029262">
    <property type="entry name" value="RPOL_N"/>
</dbReference>
<dbReference type="GO" id="GO:0034245">
    <property type="term" value="C:mitochondrial DNA-directed RNA polymerase complex"/>
    <property type="evidence" value="ECO:0007669"/>
    <property type="project" value="TreeGrafter"/>
</dbReference>
<dbReference type="SUPFAM" id="SSF56672">
    <property type="entry name" value="DNA/RNA polymerases"/>
    <property type="match status" value="1"/>
</dbReference>
<dbReference type="GO" id="GO:0001018">
    <property type="term" value="F:mitochondrial promoter sequence-specific DNA binding"/>
    <property type="evidence" value="ECO:0007669"/>
    <property type="project" value="TreeGrafter"/>
</dbReference>
<evidence type="ECO:0000259" key="10">
    <source>
        <dbReference type="SMART" id="SM01311"/>
    </source>
</evidence>
<evidence type="ECO:0000256" key="8">
    <source>
        <dbReference type="ARBA" id="ARBA00048552"/>
    </source>
</evidence>
<dbReference type="Gene3D" id="1.10.1320.10">
    <property type="entry name" value="DNA-directed RNA polymerase, N-terminal domain"/>
    <property type="match status" value="1"/>
</dbReference>
<evidence type="ECO:0000256" key="3">
    <source>
        <dbReference type="ARBA" id="ARBA00022478"/>
    </source>
</evidence>
<dbReference type="EC" id="2.7.7.6" evidence="2 9"/>
<dbReference type="GO" id="GO:0003899">
    <property type="term" value="F:DNA-directed RNA polymerase activity"/>
    <property type="evidence" value="ECO:0007669"/>
    <property type="project" value="UniProtKB-EC"/>
</dbReference>
<gene>
    <name evidence="11" type="ORF">CBOVIS_LOCUS9572</name>
</gene>
<keyword evidence="6" id="KW-0809">Transit peptide</keyword>
<accession>A0A8S1F4F5</accession>
<dbReference type="PROSITE" id="PS00900">
    <property type="entry name" value="RNA_POL_PHAGE_1"/>
    <property type="match status" value="1"/>
</dbReference>
<dbReference type="InterPro" id="IPR043502">
    <property type="entry name" value="DNA/RNA_pol_sf"/>
</dbReference>
<dbReference type="Gene3D" id="1.10.287.280">
    <property type="match status" value="1"/>
</dbReference>
<comment type="catalytic activity">
    <reaction evidence="8 9">
        <text>RNA(n) + a ribonucleoside 5'-triphosphate = RNA(n+1) + diphosphate</text>
        <dbReference type="Rhea" id="RHEA:21248"/>
        <dbReference type="Rhea" id="RHEA-COMP:14527"/>
        <dbReference type="Rhea" id="RHEA-COMP:17342"/>
        <dbReference type="ChEBI" id="CHEBI:33019"/>
        <dbReference type="ChEBI" id="CHEBI:61557"/>
        <dbReference type="ChEBI" id="CHEBI:140395"/>
        <dbReference type="EC" id="2.7.7.6"/>
    </reaction>
</comment>
<dbReference type="SMART" id="SM01311">
    <property type="entry name" value="RPOL_N"/>
    <property type="match status" value="1"/>
</dbReference>
<dbReference type="InterPro" id="IPR002092">
    <property type="entry name" value="DNA-dir_Rpol_phage-type"/>
</dbReference>
<feature type="domain" description="DNA-directed RNA polymerase N-terminal" evidence="10">
    <location>
        <begin position="231"/>
        <end position="549"/>
    </location>
</feature>
<dbReference type="PANTHER" id="PTHR10102:SF0">
    <property type="entry name" value="DNA-DIRECTED RNA POLYMERASE, MITOCHONDRIAL"/>
    <property type="match status" value="1"/>
</dbReference>
<organism evidence="11 12">
    <name type="scientific">Caenorhabditis bovis</name>
    <dbReference type="NCBI Taxonomy" id="2654633"/>
    <lineage>
        <taxon>Eukaryota</taxon>
        <taxon>Metazoa</taxon>
        <taxon>Ecdysozoa</taxon>
        <taxon>Nematoda</taxon>
        <taxon>Chromadorea</taxon>
        <taxon>Rhabditida</taxon>
        <taxon>Rhabditina</taxon>
        <taxon>Rhabditomorpha</taxon>
        <taxon>Rhabditoidea</taxon>
        <taxon>Rhabditidae</taxon>
        <taxon>Peloderinae</taxon>
        <taxon>Caenorhabditis</taxon>
    </lineage>
</organism>
<evidence type="ECO:0000256" key="4">
    <source>
        <dbReference type="ARBA" id="ARBA00022679"/>
    </source>
</evidence>
<sequence length="1085" mass="126094">MKLLQILEKDYKKKTSWNRLEVMKKSTLARIMRCSVNDDIQGLMRIAENQTRIRAYDEILPICLLVLSKRFEEFLRTVDAINSDKALSIFLGICNLLRGIRRDDNSSNIMCLLVLNTLRQWKDERKFDSKSHQIADIFDSMNTKLTFSARNCRLEDLNIYISDADRLKIEKELRKIAPFEVARPRRSAGPRYDMELRLVAPLQSNCPSDEYRGNPFQLDHIDTADYMRKFSDHLKTEESMWMRVKNTMTRGDDVERFAEDLIREWNWEGRIRENLGKMDPEETHPIVGACLEVLDRDRFVELLTFCAMSVCSQGQNLIGASQFEYELVTPIVRELCNIFKIKVGYDEKTIWNKVFGTYIQYFEDSEKSRKHTHREWWEKACKSANIKPDYQFEIGNLDAMTRKEVSSVLFNVILKSCVFPVSSRNSKKCSWCPAFSFRAIAFEEESRVASDGKRQNLSRMLAIHSHLMSLFEANPFEFIIFSTDTLPLTIPPRPWLDYGIGGPLYTHRLDIVRNMYEFKAVNLNDEARNRIREPQQARPVFDALNQLGSTPWVINEKMLDVLKEVFAESGNKASEALLDKLGIPMRSDTIAIPDFQQEFGRNARREQLNVEKWRDYARRKAEAIKIRNESNSLWCWMLYRVVLADHFRGRTLYFPHNMDFRGRVYPLSPYLSHMGDDVNRCILKFAKKQPLGENGLEWLKLHCINLTGTMKRASIADRMRKVEELMPTIRDSARNPLNGEKWWMESEEPWQTLAACIEIDDALKFGSDSSQFLSQLPVHQDGSCNGLQHYAALGRDREGGTQVNLTKCDLPNDVYSDVAKRVEQKRLEDERGRGEDMVVARKLREALPQNVPRKVIKQTVMTTVYGVTMYGAVQQIKRQLKAMNMDYDDCALFARYLARKTFSSLDDAFKSSMALKDWFRLCAKGTSELMKTVEWITPLGLPVVQPYCRIVERKGKLVLAPIPMKQISAFPPNFVHSLDSTHMMLTSLNCARRGLTFAAVHDCFWTHANSVDEMNAICRQQFIDLHSQPIVEQCSEWLKKTYLTESMRKVLPEHELEKYEDMFTVKVEPGELDIEEVKKSIYFFS</sequence>
<dbReference type="AlphaFoldDB" id="A0A8S1F4F5"/>
<evidence type="ECO:0000313" key="12">
    <source>
        <dbReference type="Proteomes" id="UP000494206"/>
    </source>
</evidence>
<keyword evidence="7 9" id="KW-0804">Transcription</keyword>
<dbReference type="PANTHER" id="PTHR10102">
    <property type="entry name" value="DNA-DIRECTED RNA POLYMERASE, MITOCHONDRIAL"/>
    <property type="match status" value="1"/>
</dbReference>
<dbReference type="Pfam" id="PF00940">
    <property type="entry name" value="RNA_pol"/>
    <property type="match status" value="1"/>
</dbReference>
<keyword evidence="3 9" id="KW-0240">DNA-directed RNA polymerase</keyword>
<evidence type="ECO:0000256" key="5">
    <source>
        <dbReference type="ARBA" id="ARBA00022695"/>
    </source>
</evidence>
<protein>
    <recommendedName>
        <fullName evidence="2 9">DNA-directed RNA polymerase</fullName>
        <ecNumber evidence="2 9">2.7.7.6</ecNumber>
    </recommendedName>
</protein>
<dbReference type="EMBL" id="CADEPM010000006">
    <property type="protein sequence ID" value="CAB3407685.1"/>
    <property type="molecule type" value="Genomic_DNA"/>
</dbReference>
<evidence type="ECO:0000313" key="11">
    <source>
        <dbReference type="EMBL" id="CAB3407685.1"/>
    </source>
</evidence>
<comment type="function">
    <text evidence="9">DNA-dependent RNA polymerase catalyzes the transcription of DNA into RNA using the four ribonucleoside triphosphates as substrates.</text>
</comment>